<feature type="transmembrane region" description="Helical" evidence="1">
    <location>
        <begin position="6"/>
        <end position="24"/>
    </location>
</feature>
<evidence type="ECO:0000313" key="3">
    <source>
        <dbReference type="Proteomes" id="UP001597211"/>
    </source>
</evidence>
<evidence type="ECO:0008006" key="4">
    <source>
        <dbReference type="Google" id="ProtNLM"/>
    </source>
</evidence>
<sequence>MNFIPFIALFFILSAWVYFFIMTFRAQLSSMTGMMTAMAVGMSVGLGMGSLLTVIISDNFFGTTLLSMLVGGFTGTLIGWPKGLMAILDGLLSGVMGGMMGVMLLVMIPPSSTHTMLYIISLFTIAILFLVFILIHGEIATGDLHKKSFLISNPIWMFSTICLFLAADLFIM</sequence>
<proteinExistence type="predicted"/>
<dbReference type="EMBL" id="JBHTKZ010000022">
    <property type="protein sequence ID" value="MFD1182246.1"/>
    <property type="molecule type" value="Genomic_DNA"/>
</dbReference>
<protein>
    <recommendedName>
        <fullName evidence="4">DUF4203 domain-containing protein</fullName>
    </recommendedName>
</protein>
<keyword evidence="1" id="KW-0472">Membrane</keyword>
<keyword evidence="3" id="KW-1185">Reference proteome</keyword>
<feature type="transmembrane region" description="Helical" evidence="1">
    <location>
        <begin position="62"/>
        <end position="80"/>
    </location>
</feature>
<evidence type="ECO:0000256" key="1">
    <source>
        <dbReference type="SAM" id="Phobius"/>
    </source>
</evidence>
<feature type="transmembrane region" description="Helical" evidence="1">
    <location>
        <begin position="115"/>
        <end position="137"/>
    </location>
</feature>
<keyword evidence="1" id="KW-1133">Transmembrane helix</keyword>
<comment type="caution">
    <text evidence="2">The sequence shown here is derived from an EMBL/GenBank/DDBJ whole genome shotgun (WGS) entry which is preliminary data.</text>
</comment>
<feature type="transmembrane region" description="Helical" evidence="1">
    <location>
        <begin position="87"/>
        <end position="109"/>
    </location>
</feature>
<feature type="transmembrane region" description="Helical" evidence="1">
    <location>
        <begin position="36"/>
        <end position="56"/>
    </location>
</feature>
<feature type="transmembrane region" description="Helical" evidence="1">
    <location>
        <begin position="149"/>
        <end position="171"/>
    </location>
</feature>
<gene>
    <name evidence="2" type="ORF">ACFQ2Z_12835</name>
</gene>
<dbReference type="Proteomes" id="UP001597211">
    <property type="component" value="Unassembled WGS sequence"/>
</dbReference>
<evidence type="ECO:0000313" key="2">
    <source>
        <dbReference type="EMBL" id="MFD1182246.1"/>
    </source>
</evidence>
<reference evidence="3" key="1">
    <citation type="journal article" date="2019" name="Int. J. Syst. Evol. Microbiol.">
        <title>The Global Catalogue of Microorganisms (GCM) 10K type strain sequencing project: providing services to taxonomists for standard genome sequencing and annotation.</title>
        <authorList>
            <consortium name="The Broad Institute Genomics Platform"/>
            <consortium name="The Broad Institute Genome Sequencing Center for Infectious Disease"/>
            <person name="Wu L."/>
            <person name="Ma J."/>
        </authorList>
    </citation>
    <scope>NUCLEOTIDE SEQUENCE [LARGE SCALE GENOMIC DNA]</scope>
    <source>
        <strain evidence="3">CCUG 48216</strain>
    </source>
</reference>
<dbReference type="RefSeq" id="WP_240269373.1">
    <property type="nucleotide sequence ID" value="NZ_JAKSXN010000025.1"/>
</dbReference>
<name>A0ABW3SE53_9BACL</name>
<organism evidence="2 3">
    <name type="scientific">Paenibacillus timonensis</name>
    <dbReference type="NCBI Taxonomy" id="225915"/>
    <lineage>
        <taxon>Bacteria</taxon>
        <taxon>Bacillati</taxon>
        <taxon>Bacillota</taxon>
        <taxon>Bacilli</taxon>
        <taxon>Bacillales</taxon>
        <taxon>Paenibacillaceae</taxon>
        <taxon>Paenibacillus</taxon>
    </lineage>
</organism>
<accession>A0ABW3SE53</accession>
<keyword evidence="1" id="KW-0812">Transmembrane</keyword>